<comment type="caution">
    <text evidence="2">The sequence shown here is derived from an EMBL/GenBank/DDBJ whole genome shotgun (WGS) entry which is preliminary data.</text>
</comment>
<reference evidence="3" key="1">
    <citation type="submission" date="2018-12" db="EMBL/GenBank/DDBJ databases">
        <title>Tengunoibacter tsumagoiensis gen. nov., sp. nov., Dictyobacter kobayashii sp. nov., D. alpinus sp. nov., and D. joshuensis sp. nov. and description of Dictyobacteraceae fam. nov. within the order Ktedonobacterales isolated from Tengu-no-mugimeshi.</title>
        <authorList>
            <person name="Wang C.M."/>
            <person name="Zheng Y."/>
            <person name="Sakai Y."/>
            <person name="Toyoda A."/>
            <person name="Minakuchi Y."/>
            <person name="Abe K."/>
            <person name="Yokota A."/>
            <person name="Yabe S."/>
        </authorList>
    </citation>
    <scope>NUCLEOTIDE SEQUENCE [LARGE SCALE GENOMIC DNA]</scope>
    <source>
        <strain evidence="3">Uno3</strain>
    </source>
</reference>
<accession>A0A401ZY86</accession>
<feature type="compositionally biased region" description="Low complexity" evidence="1">
    <location>
        <begin position="328"/>
        <end position="344"/>
    </location>
</feature>
<dbReference type="OrthoDB" id="151144at2"/>
<feature type="compositionally biased region" description="Low complexity" evidence="1">
    <location>
        <begin position="267"/>
        <end position="277"/>
    </location>
</feature>
<gene>
    <name evidence="2" type="ORF">KTT_16830</name>
</gene>
<keyword evidence="3" id="KW-1185">Reference proteome</keyword>
<dbReference type="RefSeq" id="WP_126579497.1">
    <property type="nucleotide sequence ID" value="NZ_BIFR01000001.1"/>
</dbReference>
<sequence length="466" mass="51454">MGIYLGQLPPAEIARLKAELAETLITHFCYPRFFDYRTDSLQMRPVDRVKRQEVWLYLSSFDFTAWNRVDLMSADLQNQIELLFIQFVQRNRSFFGNQGRRRMSDIRTQIGSCATSVSQRLRNHLSGQKQMAPPFGSPRPVVTWSTTSISNRPEPSWEQISASTMALQQQLQEWRGEIRTGAANDTRTASPTGPLGNGVPRRPTRPQPTPAQQSYEKLVQQPTLPTAPVNPRPGVAPATVNGRSAASGAPQTAPAAQPSEPARRYEVPLQPVQPVEPLARRTDSVPPRPAEQPSARLADPALTARRTESAPQPIVSPTQAPSGVLPQRPSVRPSTPESPSPSVSHGTSPNISNVQAATANVTTATTAAGQREMLTVGEDDMAIFEQLRHQLVLWLRVEALTAGLETTNQAPAQLLDLLRQQSRLDETRLQVVSTLLNLSNQVMKTGVVSVLDYKQALMFHLMHTKR</sequence>
<protein>
    <submittedName>
        <fullName evidence="2">Uncharacterized protein</fullName>
    </submittedName>
</protein>
<dbReference type="AlphaFoldDB" id="A0A401ZY86"/>
<name>A0A401ZY86_9CHLR</name>
<dbReference type="Proteomes" id="UP000287352">
    <property type="component" value="Unassembled WGS sequence"/>
</dbReference>
<evidence type="ECO:0000313" key="3">
    <source>
        <dbReference type="Proteomes" id="UP000287352"/>
    </source>
</evidence>
<evidence type="ECO:0000256" key="1">
    <source>
        <dbReference type="SAM" id="MobiDB-lite"/>
    </source>
</evidence>
<feature type="region of interest" description="Disordered" evidence="1">
    <location>
        <begin position="181"/>
        <end position="351"/>
    </location>
</feature>
<dbReference type="EMBL" id="BIFR01000001">
    <property type="protein sequence ID" value="GCE11824.1"/>
    <property type="molecule type" value="Genomic_DNA"/>
</dbReference>
<organism evidence="2 3">
    <name type="scientific">Tengunoibacter tsumagoiensis</name>
    <dbReference type="NCBI Taxonomy" id="2014871"/>
    <lineage>
        <taxon>Bacteria</taxon>
        <taxon>Bacillati</taxon>
        <taxon>Chloroflexota</taxon>
        <taxon>Ktedonobacteria</taxon>
        <taxon>Ktedonobacterales</taxon>
        <taxon>Dictyobacteraceae</taxon>
        <taxon>Tengunoibacter</taxon>
    </lineage>
</organism>
<proteinExistence type="predicted"/>
<evidence type="ECO:0000313" key="2">
    <source>
        <dbReference type="EMBL" id="GCE11824.1"/>
    </source>
</evidence>
<feature type="compositionally biased region" description="Low complexity" evidence="1">
    <location>
        <begin position="244"/>
        <end position="260"/>
    </location>
</feature>